<reference evidence="1" key="1">
    <citation type="submission" date="2022-07" db="EMBL/GenBank/DDBJ databases">
        <title>Genome Sequence of Phlebia brevispora.</title>
        <authorList>
            <person name="Buettner E."/>
        </authorList>
    </citation>
    <scope>NUCLEOTIDE SEQUENCE</scope>
    <source>
        <strain evidence="1">MPL23</strain>
    </source>
</reference>
<dbReference type="EMBL" id="JANHOG010001117">
    <property type="protein sequence ID" value="KAJ3543670.1"/>
    <property type="molecule type" value="Genomic_DNA"/>
</dbReference>
<proteinExistence type="predicted"/>
<evidence type="ECO:0000313" key="1">
    <source>
        <dbReference type="EMBL" id="KAJ3543670.1"/>
    </source>
</evidence>
<dbReference type="Proteomes" id="UP001148662">
    <property type="component" value="Unassembled WGS sequence"/>
</dbReference>
<sequence>MFSRNFCHALAGVSALLGMLTSPVYSLGSSCSAPLTKGSAGPNDPFWMENITHQGISAYNANPSTYVVFRNVMDYGAKGDGVTDDTAAINSAISSGGRCGGDGAGCDSSTTSPALVYFPQGTYKISSPLIALYQTQLIGDARVPPTLLAASSFSGIALIDADPYLGDNWQYYVNQDNFFRSVRNFVIDLRQVSGSATGIHWQVSQATSLMNIVFQMSTAAGNQHQGIFMENGSGGFLGDLVFNGGNIGATFGNQQFTVRNLTFNNPVTAINAIWNWGWTMQGLTINNAQVGITITQGQTCAQTGCAQGVGAEAIIDAVVINTPIFIQNSAPSNGALDGSIVLNNVKLTNVPIAVGVQNGATVLAGGSITIDTWAQGNVYEGTSGNPIFTQGNLASIQKSSSLLDSAGRIFQKTHPQYIDYAPSDFVSVRSQGAKGDGQTDDTQAIQNVFNEYAGCKIIFFDAGTYLVSSTIQIPAGTQIVGEAWSVIAGSGSAFFDYANPEVVVQVGAPDSTGVLEITDMIFMTHGPAAGAIIVEWNVHDPSGQQAAAGVWDTHLIIGGSAGSQFQGSECPTSQANGYQPCFTDFMGFHITSGASAYLEGMWVWLADHDLDGGENLSLYSGRGLMSESQGPVWMIGTAVEHHVGYQYYLKGAADHYIGLAQTETPYYQPDPVPPAPFITVSAYDPQQIGQGAAWAFTVENSQNILLFGAGFYSFFQDNNSTCQTSQNCQSQIVNIDTQSTISVYSLSTVDTTYQLSISGQGIINRSNNPNGFADTVTAWTRS</sequence>
<organism evidence="1 2">
    <name type="scientific">Phlebia brevispora</name>
    <dbReference type="NCBI Taxonomy" id="194682"/>
    <lineage>
        <taxon>Eukaryota</taxon>
        <taxon>Fungi</taxon>
        <taxon>Dikarya</taxon>
        <taxon>Basidiomycota</taxon>
        <taxon>Agaricomycotina</taxon>
        <taxon>Agaricomycetes</taxon>
        <taxon>Polyporales</taxon>
        <taxon>Meruliaceae</taxon>
        <taxon>Phlebia</taxon>
    </lineage>
</organism>
<name>A0ACC1SPF9_9APHY</name>
<accession>A0ACC1SPF9</accession>
<gene>
    <name evidence="1" type="ORF">NM688_g5834</name>
</gene>
<comment type="caution">
    <text evidence="1">The sequence shown here is derived from an EMBL/GenBank/DDBJ whole genome shotgun (WGS) entry which is preliminary data.</text>
</comment>
<protein>
    <submittedName>
        <fullName evidence="1">Uncharacterized protein</fullName>
    </submittedName>
</protein>
<keyword evidence="2" id="KW-1185">Reference proteome</keyword>
<evidence type="ECO:0000313" key="2">
    <source>
        <dbReference type="Proteomes" id="UP001148662"/>
    </source>
</evidence>